<dbReference type="InterPro" id="IPR050166">
    <property type="entry name" value="ABC_transporter_ATP-bind"/>
</dbReference>
<evidence type="ECO:0000256" key="2">
    <source>
        <dbReference type="ARBA" id="ARBA00022475"/>
    </source>
</evidence>
<keyword evidence="1" id="KW-0813">Transport</keyword>
<evidence type="ECO:0000256" key="5">
    <source>
        <dbReference type="ARBA" id="ARBA00022840"/>
    </source>
</evidence>
<dbReference type="PROSITE" id="PS00211">
    <property type="entry name" value="ABC_TRANSPORTER_1"/>
    <property type="match status" value="1"/>
</dbReference>
<dbReference type="CDD" id="cd03293">
    <property type="entry name" value="ABC_NrtD_SsuB_transporters"/>
    <property type="match status" value="1"/>
</dbReference>
<dbReference type="EC" id="3.6.3.36" evidence="9"/>
<comment type="caution">
    <text evidence="9">The sequence shown here is derived from an EMBL/GenBank/DDBJ whole genome shotgun (WGS) entry which is preliminary data.</text>
</comment>
<dbReference type="EMBL" id="MLJW01000431">
    <property type="protein sequence ID" value="OIQ87258.1"/>
    <property type="molecule type" value="Genomic_DNA"/>
</dbReference>
<evidence type="ECO:0000256" key="4">
    <source>
        <dbReference type="ARBA" id="ARBA00022741"/>
    </source>
</evidence>
<dbReference type="GO" id="GO:0005524">
    <property type="term" value="F:ATP binding"/>
    <property type="evidence" value="ECO:0007669"/>
    <property type="project" value="UniProtKB-KW"/>
</dbReference>
<evidence type="ECO:0000256" key="1">
    <source>
        <dbReference type="ARBA" id="ARBA00022448"/>
    </source>
</evidence>
<protein>
    <submittedName>
        <fullName evidence="9">Taurine import ATP-binding protein TauB</fullName>
        <ecNumber evidence="9">3.6.3.36</ecNumber>
    </submittedName>
</protein>
<keyword evidence="3" id="KW-0997">Cell inner membrane</keyword>
<evidence type="ECO:0000256" key="3">
    <source>
        <dbReference type="ARBA" id="ARBA00022519"/>
    </source>
</evidence>
<evidence type="ECO:0000256" key="7">
    <source>
        <dbReference type="ARBA" id="ARBA00023136"/>
    </source>
</evidence>
<dbReference type="AlphaFoldDB" id="A0A1J5QVC5"/>
<dbReference type="InterPro" id="IPR017871">
    <property type="entry name" value="ABC_transporter-like_CS"/>
</dbReference>
<gene>
    <name evidence="9" type="primary">tauB_1</name>
    <name evidence="9" type="ORF">GALL_308650</name>
</gene>
<keyword evidence="9" id="KW-0378">Hydrolase</keyword>
<dbReference type="PANTHER" id="PTHR42788:SF18">
    <property type="entry name" value="TAURINE IMPORT ATP-BINDING PROTEIN TAUB"/>
    <property type="match status" value="1"/>
</dbReference>
<name>A0A1J5QVC5_9ZZZZ</name>
<keyword evidence="2" id="KW-1003">Cell membrane</keyword>
<dbReference type="Pfam" id="PF00005">
    <property type="entry name" value="ABC_tran"/>
    <property type="match status" value="1"/>
</dbReference>
<dbReference type="SUPFAM" id="SSF52540">
    <property type="entry name" value="P-loop containing nucleoside triphosphate hydrolases"/>
    <property type="match status" value="1"/>
</dbReference>
<dbReference type="PROSITE" id="PS50893">
    <property type="entry name" value="ABC_TRANSPORTER_2"/>
    <property type="match status" value="1"/>
</dbReference>
<evidence type="ECO:0000259" key="8">
    <source>
        <dbReference type="PROSITE" id="PS50893"/>
    </source>
</evidence>
<dbReference type="InterPro" id="IPR003439">
    <property type="entry name" value="ABC_transporter-like_ATP-bd"/>
</dbReference>
<organism evidence="9">
    <name type="scientific">mine drainage metagenome</name>
    <dbReference type="NCBI Taxonomy" id="410659"/>
    <lineage>
        <taxon>unclassified sequences</taxon>
        <taxon>metagenomes</taxon>
        <taxon>ecological metagenomes</taxon>
    </lineage>
</organism>
<keyword evidence="6" id="KW-1278">Translocase</keyword>
<sequence>MPRLVVDQLSMRYPAGAGGVAALEDISFTLEPGEIRVVLGASGCGKTTLLNALAGFLPPSSGRILLDGRPLAGPGAERGVVLQKQALFPWLTAGGNVEFPLRLRGWPRARRRAEAEAWLARLGLEGCHGQPLHQLSGGMRQRVELARALAADPAILLLDEPFGALDAFTRESLQCLLLTLWRDSGKSLFFITHSVEEAAFLGSTVMVLSPRPGRVIHESALTFNRAFLQGGDARAVKADPAFIAAREQLLEAVHASQG</sequence>
<dbReference type="InterPro" id="IPR003593">
    <property type="entry name" value="AAA+_ATPase"/>
</dbReference>
<dbReference type="PANTHER" id="PTHR42788">
    <property type="entry name" value="TAURINE IMPORT ATP-BINDING PROTEIN-RELATED"/>
    <property type="match status" value="1"/>
</dbReference>
<keyword evidence="7" id="KW-0472">Membrane</keyword>
<dbReference type="Gene3D" id="3.40.50.300">
    <property type="entry name" value="P-loop containing nucleotide triphosphate hydrolases"/>
    <property type="match status" value="1"/>
</dbReference>
<reference evidence="9" key="1">
    <citation type="submission" date="2016-10" db="EMBL/GenBank/DDBJ databases">
        <title>Sequence of Gallionella enrichment culture.</title>
        <authorList>
            <person name="Poehlein A."/>
            <person name="Muehling M."/>
            <person name="Daniel R."/>
        </authorList>
    </citation>
    <scope>NUCLEOTIDE SEQUENCE</scope>
</reference>
<feature type="domain" description="ABC transporter" evidence="8">
    <location>
        <begin position="4"/>
        <end position="235"/>
    </location>
</feature>
<evidence type="ECO:0000256" key="6">
    <source>
        <dbReference type="ARBA" id="ARBA00022967"/>
    </source>
</evidence>
<proteinExistence type="predicted"/>
<dbReference type="InterPro" id="IPR027417">
    <property type="entry name" value="P-loop_NTPase"/>
</dbReference>
<evidence type="ECO:0000313" key="9">
    <source>
        <dbReference type="EMBL" id="OIQ87258.1"/>
    </source>
</evidence>
<keyword evidence="5 9" id="KW-0067">ATP-binding</keyword>
<dbReference type="GO" id="GO:0016887">
    <property type="term" value="F:ATP hydrolysis activity"/>
    <property type="evidence" value="ECO:0007669"/>
    <property type="project" value="InterPro"/>
</dbReference>
<dbReference type="SMART" id="SM00382">
    <property type="entry name" value="AAA"/>
    <property type="match status" value="1"/>
</dbReference>
<accession>A0A1J5QVC5</accession>
<keyword evidence="4" id="KW-0547">Nucleotide-binding</keyword>